<evidence type="ECO:0000256" key="3">
    <source>
        <dbReference type="ARBA" id="ARBA00022603"/>
    </source>
</evidence>
<dbReference type="CDD" id="cd02440">
    <property type="entry name" value="AdoMet_MTases"/>
    <property type="match status" value="1"/>
</dbReference>
<evidence type="ECO:0000256" key="1">
    <source>
        <dbReference type="ARBA" id="ARBA00022490"/>
    </source>
</evidence>
<keyword evidence="3 7" id="KW-0489">Methyltransferase</keyword>
<dbReference type="Gene3D" id="3.40.50.150">
    <property type="entry name" value="Vaccinia Virus protein VP39"/>
    <property type="match status" value="1"/>
</dbReference>
<comment type="catalytic activity">
    <reaction evidence="7">
        <text>adenosine(1518)/adenosine(1519) in 16S rRNA + 4 S-adenosyl-L-methionine = N(6)-dimethyladenosine(1518)/N(6)-dimethyladenosine(1519) in 16S rRNA + 4 S-adenosyl-L-homocysteine + 4 H(+)</text>
        <dbReference type="Rhea" id="RHEA:19609"/>
        <dbReference type="Rhea" id="RHEA-COMP:10232"/>
        <dbReference type="Rhea" id="RHEA-COMP:10233"/>
        <dbReference type="ChEBI" id="CHEBI:15378"/>
        <dbReference type="ChEBI" id="CHEBI:57856"/>
        <dbReference type="ChEBI" id="CHEBI:59789"/>
        <dbReference type="ChEBI" id="CHEBI:74411"/>
        <dbReference type="ChEBI" id="CHEBI:74493"/>
        <dbReference type="EC" id="2.1.1.182"/>
    </reaction>
</comment>
<dbReference type="PROSITE" id="PS01131">
    <property type="entry name" value="RRNA_A_DIMETH"/>
    <property type="match status" value="1"/>
</dbReference>
<dbReference type="PROSITE" id="PS51689">
    <property type="entry name" value="SAM_RNA_A_N6_MT"/>
    <property type="match status" value="1"/>
</dbReference>
<evidence type="ECO:0000313" key="10">
    <source>
        <dbReference type="EMBL" id="HHY28207.1"/>
    </source>
</evidence>
<evidence type="ECO:0000313" key="11">
    <source>
        <dbReference type="Proteomes" id="UP000553059"/>
    </source>
</evidence>
<evidence type="ECO:0000259" key="9">
    <source>
        <dbReference type="SMART" id="SM00650"/>
    </source>
</evidence>
<protein>
    <recommendedName>
        <fullName evidence="7">Ribosomal RNA small subunit methyltransferase A</fullName>
        <ecNumber evidence="7">2.1.1.182</ecNumber>
    </recommendedName>
    <alternativeName>
        <fullName evidence="7">16S rRNA (adenine(1518)-N(6)/adenine(1519)-N(6))-dimethyltransferase</fullName>
    </alternativeName>
    <alternativeName>
        <fullName evidence="7">16S rRNA dimethyladenosine transferase</fullName>
    </alternativeName>
    <alternativeName>
        <fullName evidence="7">16S rRNA dimethylase</fullName>
    </alternativeName>
    <alternativeName>
        <fullName evidence="7">S-adenosylmethionine-6-N', N'-adenosyl(rRNA) dimethyltransferase</fullName>
    </alternativeName>
</protein>
<comment type="similarity">
    <text evidence="7">Belongs to the class I-like SAM-binding methyltransferase superfamily. rRNA adenine N(6)-methyltransferase family. RsmA subfamily.</text>
</comment>
<dbReference type="Pfam" id="PF00398">
    <property type="entry name" value="RrnaAD"/>
    <property type="match status" value="1"/>
</dbReference>
<organism evidence="10 11">
    <name type="scientific">Desulfitobacterium dehalogenans</name>
    <dbReference type="NCBI Taxonomy" id="36854"/>
    <lineage>
        <taxon>Bacteria</taxon>
        <taxon>Bacillati</taxon>
        <taxon>Bacillota</taxon>
        <taxon>Clostridia</taxon>
        <taxon>Eubacteriales</taxon>
        <taxon>Desulfitobacteriaceae</taxon>
        <taxon>Desulfitobacterium</taxon>
    </lineage>
</organism>
<keyword evidence="2 7" id="KW-0698">rRNA processing</keyword>
<proteinExistence type="inferred from homology"/>
<dbReference type="AlphaFoldDB" id="A0A7C7D7J4"/>
<comment type="caution">
    <text evidence="10">The sequence shown here is derived from an EMBL/GenBank/DDBJ whole genome shotgun (WGS) entry which is preliminary data.</text>
</comment>
<dbReference type="InterPro" id="IPR023165">
    <property type="entry name" value="rRNA_Ade_diMease-like_C"/>
</dbReference>
<dbReference type="Proteomes" id="UP000553059">
    <property type="component" value="Unassembled WGS sequence"/>
</dbReference>
<evidence type="ECO:0000256" key="8">
    <source>
        <dbReference type="PROSITE-ProRule" id="PRU01026"/>
    </source>
</evidence>
<dbReference type="GO" id="GO:0003723">
    <property type="term" value="F:RNA binding"/>
    <property type="evidence" value="ECO:0007669"/>
    <property type="project" value="UniProtKB-UniRule"/>
</dbReference>
<name>A0A7C7D7J4_9FIRM</name>
<dbReference type="EMBL" id="DUTF01000345">
    <property type="protein sequence ID" value="HHY28207.1"/>
    <property type="molecule type" value="Genomic_DNA"/>
</dbReference>
<dbReference type="NCBIfam" id="TIGR00755">
    <property type="entry name" value="ksgA"/>
    <property type="match status" value="1"/>
</dbReference>
<dbReference type="FunFam" id="3.40.50.150:FF:000023">
    <property type="entry name" value="Ribosomal RNA small subunit methyltransferase A"/>
    <property type="match status" value="1"/>
</dbReference>
<dbReference type="GO" id="GO:0052908">
    <property type="term" value="F:16S rRNA (adenine(1518)-N(6)/adenine(1519)-N(6))-dimethyltransferase activity"/>
    <property type="evidence" value="ECO:0007669"/>
    <property type="project" value="UniProtKB-EC"/>
</dbReference>
<keyword evidence="1 7" id="KW-0963">Cytoplasm</keyword>
<dbReference type="InterPro" id="IPR001737">
    <property type="entry name" value="KsgA/Erm"/>
</dbReference>
<gene>
    <name evidence="7 10" type="primary">rsmA</name>
    <name evidence="7" type="synonym">ksgA</name>
    <name evidence="10" type="ORF">GX523_15950</name>
</gene>
<feature type="binding site" evidence="7 8">
    <location>
        <position position="25"/>
    </location>
    <ligand>
        <name>S-adenosyl-L-methionine</name>
        <dbReference type="ChEBI" id="CHEBI:59789"/>
    </ligand>
</feature>
<keyword evidence="4 7" id="KW-0808">Transferase</keyword>
<evidence type="ECO:0000256" key="7">
    <source>
        <dbReference type="HAMAP-Rule" id="MF_00607"/>
    </source>
</evidence>
<dbReference type="GO" id="GO:0005829">
    <property type="term" value="C:cytosol"/>
    <property type="evidence" value="ECO:0007669"/>
    <property type="project" value="TreeGrafter"/>
</dbReference>
<dbReference type="InterPro" id="IPR020596">
    <property type="entry name" value="rRNA_Ade_Mease_Trfase_CS"/>
</dbReference>
<dbReference type="InterPro" id="IPR029063">
    <property type="entry name" value="SAM-dependent_MTases_sf"/>
</dbReference>
<dbReference type="PANTHER" id="PTHR11727">
    <property type="entry name" value="DIMETHYLADENOSINE TRANSFERASE"/>
    <property type="match status" value="1"/>
</dbReference>
<dbReference type="SMART" id="SM00650">
    <property type="entry name" value="rADc"/>
    <property type="match status" value="1"/>
</dbReference>
<sequence length="285" mass="31456">MENAANYTRRILKGGAKAHKSLGQNFLMDDRVIENIVAASVKEPAIPIVEIGPGLGVLTRVLAQKAQKVWAVELDQGKVNVLQKELQGLPIEILNMDALKLNLKDIWGTEKGVLVGNLPYYITSPLLMHFLEQKDSLHSMVVMVQKEVADRLVAKPGRKNYGVLSIAAQVSAQPEKLFEVPPQAFWPAPKVTSAVVRFELRSYPGFRVQEKDFFRVVKAAFSQRRKTLGNSLAGGLGLPKQQIVEILAAAGVDEQRRAETLSIEEFQAVTEAVLKIQAKVAELNK</sequence>
<evidence type="ECO:0000256" key="6">
    <source>
        <dbReference type="ARBA" id="ARBA00022884"/>
    </source>
</evidence>
<feature type="binding site" evidence="7 8">
    <location>
        <position position="73"/>
    </location>
    <ligand>
        <name>S-adenosyl-L-methionine</name>
        <dbReference type="ChEBI" id="CHEBI:59789"/>
    </ligand>
</feature>
<evidence type="ECO:0000256" key="2">
    <source>
        <dbReference type="ARBA" id="ARBA00022552"/>
    </source>
</evidence>
<feature type="binding site" evidence="7 8">
    <location>
        <position position="52"/>
    </location>
    <ligand>
        <name>S-adenosyl-L-methionine</name>
        <dbReference type="ChEBI" id="CHEBI:59789"/>
    </ligand>
</feature>
<feature type="binding site" evidence="7 8">
    <location>
        <position position="117"/>
    </location>
    <ligand>
        <name>S-adenosyl-L-methionine</name>
        <dbReference type="ChEBI" id="CHEBI:59789"/>
    </ligand>
</feature>
<feature type="binding site" evidence="7 8">
    <location>
        <position position="27"/>
    </location>
    <ligand>
        <name>S-adenosyl-L-methionine</name>
        <dbReference type="ChEBI" id="CHEBI:59789"/>
    </ligand>
</feature>
<dbReference type="HAMAP" id="MF_00607">
    <property type="entry name" value="16SrRNA_methyltr_A"/>
    <property type="match status" value="1"/>
</dbReference>
<dbReference type="InterPro" id="IPR011530">
    <property type="entry name" value="rRNA_adenine_dimethylase"/>
</dbReference>
<comment type="subcellular location">
    <subcellularLocation>
        <location evidence="7">Cytoplasm</location>
    </subcellularLocation>
</comment>
<dbReference type="InterPro" id="IPR020598">
    <property type="entry name" value="rRNA_Ade_methylase_Trfase_N"/>
</dbReference>
<evidence type="ECO:0000256" key="4">
    <source>
        <dbReference type="ARBA" id="ARBA00022679"/>
    </source>
</evidence>
<reference evidence="10 11" key="1">
    <citation type="journal article" date="2020" name="Biotechnol. Biofuels">
        <title>New insights from the biogas microbiome by comprehensive genome-resolved metagenomics of nearly 1600 species originating from multiple anaerobic digesters.</title>
        <authorList>
            <person name="Campanaro S."/>
            <person name="Treu L."/>
            <person name="Rodriguez-R L.M."/>
            <person name="Kovalovszki A."/>
            <person name="Ziels R.M."/>
            <person name="Maus I."/>
            <person name="Zhu X."/>
            <person name="Kougias P.G."/>
            <person name="Basile A."/>
            <person name="Luo G."/>
            <person name="Schluter A."/>
            <person name="Konstantinidis K.T."/>
            <person name="Angelidaki I."/>
        </authorList>
    </citation>
    <scope>NUCLEOTIDE SEQUENCE [LARGE SCALE GENOMIC DNA]</scope>
    <source>
        <strain evidence="10">AS05jafATM_4</strain>
    </source>
</reference>
<dbReference type="EC" id="2.1.1.182" evidence="7"/>
<feature type="binding site" evidence="7 8">
    <location>
        <position position="97"/>
    </location>
    <ligand>
        <name>S-adenosyl-L-methionine</name>
        <dbReference type="ChEBI" id="CHEBI:59789"/>
    </ligand>
</feature>
<comment type="function">
    <text evidence="7">Specifically dimethylates two adjacent adenosines (A1518 and A1519) in the loop of a conserved hairpin near the 3'-end of 16S rRNA in the 30S particle. May play a critical role in biogenesis of 30S subunits.</text>
</comment>
<dbReference type="SUPFAM" id="SSF53335">
    <property type="entry name" value="S-adenosyl-L-methionine-dependent methyltransferases"/>
    <property type="match status" value="1"/>
</dbReference>
<evidence type="ECO:0000256" key="5">
    <source>
        <dbReference type="ARBA" id="ARBA00022691"/>
    </source>
</evidence>
<dbReference type="Gene3D" id="1.10.8.100">
    <property type="entry name" value="Ribosomal RNA adenine dimethylase-like, domain 2"/>
    <property type="match status" value="1"/>
</dbReference>
<accession>A0A7C7D7J4</accession>
<dbReference type="PANTHER" id="PTHR11727:SF7">
    <property type="entry name" value="DIMETHYLADENOSINE TRANSFERASE-RELATED"/>
    <property type="match status" value="1"/>
</dbReference>
<keyword evidence="5 7" id="KW-0949">S-adenosyl-L-methionine</keyword>
<keyword evidence="6 7" id="KW-0694">RNA-binding</keyword>
<feature type="domain" description="Ribosomal RNA adenine methylase transferase N-terminal" evidence="9">
    <location>
        <begin position="32"/>
        <end position="202"/>
    </location>
</feature>